<dbReference type="KEGG" id="tem:JW646_16665"/>
<accession>A0AAX2ZD64</accession>
<reference evidence="2 3" key="1">
    <citation type="journal article" date="2023" name="Int. J. Syst. Evol. Microbiol.">
        <title>Terrisporobacter hibernicus sp. nov., isolated from bovine faeces in Northern Ireland.</title>
        <authorList>
            <person name="Mitchell M."/>
            <person name="Nguyen S.V."/>
            <person name="Connor M."/>
            <person name="Fairley D.J."/>
            <person name="Donoghue O."/>
            <person name="Marshall H."/>
            <person name="Koolman L."/>
            <person name="McMullan G."/>
            <person name="Schaffer K.E."/>
            <person name="McGrath J.W."/>
            <person name="Fanning S."/>
        </authorList>
    </citation>
    <scope>NUCLEOTIDE SEQUENCE [LARGE SCALE GENOMIC DNA]</scope>
    <source>
        <strain evidence="2 3">MCA3</strain>
    </source>
</reference>
<dbReference type="Pfam" id="PF01206">
    <property type="entry name" value="TusA"/>
    <property type="match status" value="1"/>
</dbReference>
<dbReference type="PROSITE" id="PS01148">
    <property type="entry name" value="UPF0033"/>
    <property type="match status" value="1"/>
</dbReference>
<dbReference type="Proteomes" id="UP001198983">
    <property type="component" value="Chromosome"/>
</dbReference>
<evidence type="ECO:0000313" key="3">
    <source>
        <dbReference type="Proteomes" id="UP001198983"/>
    </source>
</evidence>
<name>A0AAX2ZD64_9FIRM</name>
<protein>
    <submittedName>
        <fullName evidence="2">Sulfurtransferase TusA family protein</fullName>
    </submittedName>
</protein>
<dbReference type="EMBL" id="CP081135">
    <property type="protein sequence ID" value="UEL47243.1"/>
    <property type="molecule type" value="Genomic_DNA"/>
</dbReference>
<proteinExistence type="predicted"/>
<feature type="domain" description="UPF0033" evidence="1">
    <location>
        <begin position="8"/>
        <end position="32"/>
    </location>
</feature>
<evidence type="ECO:0000259" key="1">
    <source>
        <dbReference type="PROSITE" id="PS01148"/>
    </source>
</evidence>
<dbReference type="InterPro" id="IPR036868">
    <property type="entry name" value="TusA-like_sf"/>
</dbReference>
<gene>
    <name evidence="2" type="ORF">JW646_16665</name>
</gene>
<dbReference type="InterPro" id="IPR001455">
    <property type="entry name" value="TusA-like"/>
</dbReference>
<dbReference type="SUPFAM" id="SSF64307">
    <property type="entry name" value="SirA-like"/>
    <property type="match status" value="1"/>
</dbReference>
<dbReference type="AlphaFoldDB" id="A0AAX2ZD64"/>
<evidence type="ECO:0000313" key="2">
    <source>
        <dbReference type="EMBL" id="UEL47243.1"/>
    </source>
</evidence>
<dbReference type="Gene3D" id="3.30.110.40">
    <property type="entry name" value="TusA-like domain"/>
    <property type="match status" value="1"/>
</dbReference>
<dbReference type="RefSeq" id="WP_074916122.1">
    <property type="nucleotide sequence ID" value="NZ_CP081135.1"/>
</dbReference>
<keyword evidence="3" id="KW-1185">Reference proteome</keyword>
<sequence length="73" mass="8159">MLKLAKKVDARGYSCPQPVLITKKALEENVHGVEVLVDNNTACMNVKRYMENAGYNVSIEKIEDDDFLVTGTK</sequence>
<organism evidence="2 3">
    <name type="scientific">Terrisporobacter hibernicus</name>
    <dbReference type="NCBI Taxonomy" id="2813371"/>
    <lineage>
        <taxon>Bacteria</taxon>
        <taxon>Bacillati</taxon>
        <taxon>Bacillota</taxon>
        <taxon>Clostridia</taxon>
        <taxon>Peptostreptococcales</taxon>
        <taxon>Peptostreptococcaceae</taxon>
        <taxon>Terrisporobacter</taxon>
    </lineage>
</organism>